<feature type="domain" description="Insecticide toxin TcdB middle/N-terminal" evidence="6">
    <location>
        <begin position="707"/>
        <end position="840"/>
    </location>
</feature>
<evidence type="ECO:0000259" key="6">
    <source>
        <dbReference type="Pfam" id="PF12256"/>
    </source>
</evidence>
<evidence type="ECO:0000256" key="1">
    <source>
        <dbReference type="ARBA" id="ARBA00004613"/>
    </source>
</evidence>
<evidence type="ECO:0000313" key="8">
    <source>
        <dbReference type="Proteomes" id="UP000030652"/>
    </source>
</evidence>
<dbReference type="InterPro" id="IPR022044">
    <property type="entry name" value="TcdB_toxin_mid/C"/>
</dbReference>
<dbReference type="Gene3D" id="2.180.10.10">
    <property type="entry name" value="RHS repeat-associated core"/>
    <property type="match status" value="1"/>
</dbReference>
<dbReference type="eggNOG" id="COG3209">
    <property type="taxonomic scope" value="Bacteria"/>
</dbReference>
<dbReference type="EMBL" id="JRYO01000166">
    <property type="protein sequence ID" value="KHE91886.1"/>
    <property type="molecule type" value="Genomic_DNA"/>
</dbReference>
<dbReference type="Pfam" id="PF12255">
    <property type="entry name" value="TcdB_toxin_midC"/>
    <property type="match status" value="1"/>
</dbReference>
<dbReference type="Proteomes" id="UP000030652">
    <property type="component" value="Unassembled WGS sequence"/>
</dbReference>
<dbReference type="InterPro" id="IPR022045">
    <property type="entry name" value="TcdB_toxin_mid/N"/>
</dbReference>
<evidence type="ECO:0000256" key="3">
    <source>
        <dbReference type="ARBA" id="ARBA00023026"/>
    </source>
</evidence>
<feature type="region of interest" description="Disordered" evidence="4">
    <location>
        <begin position="1"/>
        <end position="42"/>
    </location>
</feature>
<dbReference type="SUPFAM" id="SSF69318">
    <property type="entry name" value="Integrin alpha N-terminal domain"/>
    <property type="match status" value="1"/>
</dbReference>
<keyword evidence="3" id="KW-0843">Virulence</keyword>
<keyword evidence="7" id="KW-0808">Transferase</keyword>
<dbReference type="GO" id="GO:0106274">
    <property type="term" value="F:NAD+-protein-arginine ADP-ribosyltransferase activity"/>
    <property type="evidence" value="ECO:0007669"/>
    <property type="project" value="UniProtKB-EC"/>
</dbReference>
<evidence type="ECO:0000256" key="2">
    <source>
        <dbReference type="ARBA" id="ARBA00022525"/>
    </source>
</evidence>
<dbReference type="InterPro" id="IPR003284">
    <property type="entry name" value="Sal_SpvB"/>
</dbReference>
<dbReference type="PRINTS" id="PR01341">
    <property type="entry name" value="SALSPVBPROT"/>
</dbReference>
<protein>
    <submittedName>
        <fullName evidence="7">Mono(ADP-ribosyl)transferase SpvB</fullName>
        <ecNumber evidence="7">2.4.2.31</ecNumber>
    </submittedName>
</protein>
<name>A0A0B0EIQ5_9BACT</name>
<dbReference type="Pfam" id="PF12256">
    <property type="entry name" value="TcdB_toxin_midN"/>
    <property type="match status" value="1"/>
</dbReference>
<feature type="compositionally biased region" description="Low complexity" evidence="4">
    <location>
        <begin position="7"/>
        <end position="21"/>
    </location>
</feature>
<comment type="subcellular location">
    <subcellularLocation>
        <location evidence="1">Secreted</location>
    </subcellularLocation>
</comment>
<comment type="caution">
    <text evidence="7">The sequence shown here is derived from an EMBL/GenBank/DDBJ whole genome shotgun (WGS) entry which is preliminary data.</text>
</comment>
<gene>
    <name evidence="7" type="primary">spvB</name>
    <name evidence="7" type="ORF">SCABRO_02382</name>
</gene>
<sequence length="1694" mass="191850">MKPPEENNTNSSNSNSSTINTLTKENATESNSIQIPEISLPKGGGALKGIDEKFEVNSANGTAGFSIPLPITPGRNGFSPSLTLSYNSGGGNSLYGLGWDVGIPAIQRKTDKRLPRYRDGSEEDIFMFSGAEDLVPFLTEATPGDWQTLKSQDGDYGIKRYRPRIEGGFARIEKISHPARGVYWKVTTPDNTATIFGRGTNARIADPEDNARIFQWLPEFSYDDKGNWIKYEYKEEDLDNVPNTLHEKNRWNGTAKFTNKYLKRVKYGNRFPYYADPTRPYDPQPPAQEEHFFELVFDYGEHDAATPTPDEAVNQSWEYRPDAFSHYRAGFEIRTNRLCRRVLMFHRFVELGHEPYLVSSLDLDYEPSSINDSVQTEVTYLKSIIQTGYIRKSDTTYSSKSLPPMEFEYQRLNWSNEIKVVSTENIANAPVGLTNNYQWVDLYGEGISGILTEQGEGWFYKSNLGDVDEDGNARFTTAKKVLPRPSFAGLATGALSIQDLEANGQKQVVVNGPELRGYFELTEDDDWENFKAIEELANINLQDPNVRLIDLNGDGQPELVVSEDNVFVWYASKGKKGHEAPEHAAKSFDEDLGPSIVFADQLQTIFLADMSGDGLTDIARIRNGEICYWPNMGYGRFGPKVNMGKAPLFDHPESFNPQYLHLADVSGTGATDILYLGNNRFNVYINMSGNEWSDVHEIEPFLPVDTNTSLSVIDLLGSGTSCIVWSSDLPGYKEAPMRYIDLMNSKKPHVLRKYFNNFGKETTIEYKSSTHFYLTDKLAGKPWITRLPFPVQVVSKSIVEEKITDVRFASEYRYHHGYYNHPEREFRGFGMVEQIDNEHYEEWKANNAGNQLEKSEELYQKPVMTRTWYHTGAFLDRERILTQFKDEYWHEEYNRRFPGAPLTVTEPELVDARIIAAENIDDQQIINRLKGDVWREVLRACKGMVLRQEVFALDAPETGATDDELKKELKPYSVATNNCNIQLLQPRSDNLYGVFLVTESEAIAIQYERDETDPRIAHTLNTRLDELGNVLESASVVYPRLQVNASLPQETRDEQRKTLITYANSEFARTANEEFDIDTPETYRLRLPFEAKIFEITALPKTGALYQLRDFDDVLGAATQEIEYHISPTGSNPQRRLIEHVRSVYLKDDLTGPLPPGIMERKGIPHESYQLAYTPALLQDLFGDKITNPDATMGEGRYTNSVDGVNWWIRSGTTQFIDTANGEDVSNAQARFYSPISFTDPFGTKTSVTYDTETFNGAIRSSDGYYLTIRETTDELQNRVRVEVFDYRILSPRKMRDINDNLSEVIVDELGLVKAVALLGKDLDGDGVPNLEVADDLSGLEEVTENEDAVIKDFFDTEDSVELDQIGRGLLKNATSRFVYDFEAYRNGRPVVVAAIIRETHHAHLAQGEETTLQFGFEYSDGLGNVAMAKAQAEPGVARQATVQADGAYTIANVDASKMNPARLRWVGNGRTVLNNKGNPVKQYESYFSVTPHYEDAKELVEKGVTPVLYYDSMGRLIKTKLPDNTFSRVEFDSWSQTGYDQNDTVMDSKWYNDRIFNLIDAELDEAGKDPAKEKAAAEKAVKHHNTPSTTHLDTLGRPILSIEHNRDPLNNDLFYNTTVELDIEGNARKVTDARGNTVMEYKYDMLGHRVYQKSMDGGERWMLNSVMGNPVKSWDSVITPSLLPMINCNDLWR</sequence>
<keyword evidence="7" id="KW-0328">Glycosyltransferase</keyword>
<accession>A0A0B0EIQ5</accession>
<keyword evidence="2" id="KW-0964">Secreted</keyword>
<feature type="compositionally biased region" description="Polar residues" evidence="4">
    <location>
        <begin position="22"/>
        <end position="34"/>
    </location>
</feature>
<evidence type="ECO:0000313" key="7">
    <source>
        <dbReference type="EMBL" id="KHE91886.1"/>
    </source>
</evidence>
<dbReference type="GO" id="GO:0005737">
    <property type="term" value="C:cytoplasm"/>
    <property type="evidence" value="ECO:0007669"/>
    <property type="project" value="InterPro"/>
</dbReference>
<reference evidence="7 8" key="1">
    <citation type="submission" date="2014-10" db="EMBL/GenBank/DDBJ databases">
        <title>Draft genome of anammox bacterium scalindua brodae, obtained using differential coverage binning of sequence data from two enrichment reactors.</title>
        <authorList>
            <person name="Speth D.R."/>
            <person name="Russ L."/>
            <person name="Kartal B."/>
            <person name="Op den Camp H.J."/>
            <person name="Dutilh B.E."/>
            <person name="Jetten M.S."/>
        </authorList>
    </citation>
    <scope>NUCLEOTIDE SEQUENCE [LARGE SCALE GENOMIC DNA]</scope>
    <source>
        <strain evidence="7">RU1</strain>
    </source>
</reference>
<evidence type="ECO:0000259" key="5">
    <source>
        <dbReference type="Pfam" id="PF12255"/>
    </source>
</evidence>
<feature type="domain" description="Insecticide toxin TcdB middle/C-terminal" evidence="5">
    <location>
        <begin position="938"/>
        <end position="1067"/>
    </location>
</feature>
<dbReference type="Pfam" id="PF03534">
    <property type="entry name" value="SpvB"/>
    <property type="match status" value="1"/>
</dbReference>
<dbReference type="PATRIC" id="fig|237368.3.peg.2569"/>
<dbReference type="GO" id="GO:0005576">
    <property type="term" value="C:extracellular region"/>
    <property type="evidence" value="ECO:0007669"/>
    <property type="project" value="UniProtKB-SubCell"/>
</dbReference>
<dbReference type="EC" id="2.4.2.31" evidence="7"/>
<organism evidence="7 8">
    <name type="scientific">Candidatus Scalindua brodae</name>
    <dbReference type="NCBI Taxonomy" id="237368"/>
    <lineage>
        <taxon>Bacteria</taxon>
        <taxon>Pseudomonadati</taxon>
        <taxon>Planctomycetota</taxon>
        <taxon>Candidatus Brocadiia</taxon>
        <taxon>Candidatus Brocadiales</taxon>
        <taxon>Candidatus Scalinduaceae</taxon>
        <taxon>Candidatus Scalindua</taxon>
    </lineage>
</organism>
<proteinExistence type="predicted"/>
<dbReference type="InterPro" id="IPR028994">
    <property type="entry name" value="Integrin_alpha_N"/>
</dbReference>
<evidence type="ECO:0000256" key="4">
    <source>
        <dbReference type="SAM" id="MobiDB-lite"/>
    </source>
</evidence>